<keyword evidence="3" id="KW-0998">Cell outer membrane</keyword>
<dbReference type="SUPFAM" id="SSF56935">
    <property type="entry name" value="Porins"/>
    <property type="match status" value="1"/>
</dbReference>
<dbReference type="GO" id="GO:0009279">
    <property type="term" value="C:cell outer membrane"/>
    <property type="evidence" value="ECO:0007669"/>
    <property type="project" value="UniProtKB-SubCell"/>
</dbReference>
<reference evidence="4" key="1">
    <citation type="submission" date="2012-02" db="EMBL/GenBank/DDBJ databases">
        <title>The complete genome of Solitalea canadensis DSM 3403.</title>
        <authorList>
            <consortium name="US DOE Joint Genome Institute (JGI-PGF)"/>
            <person name="Lucas S."/>
            <person name="Copeland A."/>
            <person name="Lapidus A."/>
            <person name="Glavina del Rio T."/>
            <person name="Dalin E."/>
            <person name="Tice H."/>
            <person name="Bruce D."/>
            <person name="Goodwin L."/>
            <person name="Pitluck S."/>
            <person name="Peters L."/>
            <person name="Ovchinnikova G."/>
            <person name="Lu M."/>
            <person name="Kyrpides N."/>
            <person name="Mavromatis K."/>
            <person name="Ivanova N."/>
            <person name="Brettin T."/>
            <person name="Detter J.C."/>
            <person name="Han C."/>
            <person name="Larimer F."/>
            <person name="Land M."/>
            <person name="Hauser L."/>
            <person name="Markowitz V."/>
            <person name="Cheng J.-F."/>
            <person name="Hugenholtz P."/>
            <person name="Woyke T."/>
            <person name="Wu D."/>
            <person name="Spring S."/>
            <person name="Schroeder M."/>
            <person name="Kopitz M."/>
            <person name="Brambilla E."/>
            <person name="Klenk H.-P."/>
            <person name="Eisen J.A."/>
        </authorList>
    </citation>
    <scope>NUCLEOTIDE SEQUENCE</scope>
    <source>
        <strain evidence="4">DSM 3403</strain>
    </source>
</reference>
<evidence type="ECO:0000313" key="4">
    <source>
        <dbReference type="EMBL" id="AFD05799.1"/>
    </source>
</evidence>
<dbReference type="HOGENOM" id="CLU_032797_0_0_10"/>
<evidence type="ECO:0000256" key="1">
    <source>
        <dbReference type="ARBA" id="ARBA00004442"/>
    </source>
</evidence>
<sequence length="550" mass="61797">MKFNSNIYIVLIGSFLLSATNGFAQKKLEEEIDVVRPYKPVLGDAIKIRRNPDFNDDNTAKPVLQYTQFDRQFTQNGNVNKVNPQAIPSEANAILPLFYAKLGAGNVSGILGEFYFNSAQSPTEQYGFYYQAYSAKGELHNQNYSKNNVGLYGKFINDSFTTTATINYRQNNNYFYGYPDTVSFKKEDVLHKFNNFNAEVELASNIDPNKTLSYAVKLGGYAFSDNYTAKENNLYLNGLLGNDFGTFGGAVAVNLDMNNYKDAGQYKNHFFRVNPYITLNKERLQTKLGLNLVANFGDNSTFKVYPNLYAELQAIEKYLSLYGGLTGDLQKNSLRDLSSRNPFLGANINLANSNERMKAYGGLKGTIITGLGFKFQFAYSSIDSLAFYTNNQPATSTENPFYGNKYHVIYAGEKNKKTTITANLDYAASDRLRLGFEALYNTFDLDNMAKPWLTPKYRVDLSATFQPTKTLSFTANLFNVGEQYALVDPAINSYRTLSGYTDLNLGFNYGFHKNFGVFANANNILGKNYDLFLNYPSYGFNFIAGISVTF</sequence>
<protein>
    <submittedName>
        <fullName evidence="4">TonB dependent receptor</fullName>
    </submittedName>
</protein>
<accession>H8KY61</accession>
<name>H8KY61_SOLCM</name>
<dbReference type="RefSeq" id="WP_014679027.1">
    <property type="nucleotide sequence ID" value="NC_017770.1"/>
</dbReference>
<dbReference type="Gene3D" id="2.40.170.20">
    <property type="entry name" value="TonB-dependent receptor, beta-barrel domain"/>
    <property type="match status" value="1"/>
</dbReference>
<proteinExistence type="predicted"/>
<dbReference type="STRING" id="929556.Solca_0674"/>
<evidence type="ECO:0000256" key="3">
    <source>
        <dbReference type="ARBA" id="ARBA00023237"/>
    </source>
</evidence>
<dbReference type="eggNOG" id="COG4206">
    <property type="taxonomic scope" value="Bacteria"/>
</dbReference>
<dbReference type="EMBL" id="CP003349">
    <property type="protein sequence ID" value="AFD05799.1"/>
    <property type="molecule type" value="Genomic_DNA"/>
</dbReference>
<dbReference type="Proteomes" id="UP000007590">
    <property type="component" value="Chromosome"/>
</dbReference>
<keyword evidence="2" id="KW-0472">Membrane</keyword>
<dbReference type="KEGG" id="scn:Solca_0674"/>
<comment type="subcellular location">
    <subcellularLocation>
        <location evidence="1">Cell outer membrane</location>
    </subcellularLocation>
</comment>
<keyword evidence="5" id="KW-1185">Reference proteome</keyword>
<gene>
    <name evidence="4" type="ordered locus">Solca_0674</name>
</gene>
<organism evidence="4 5">
    <name type="scientific">Solitalea canadensis (strain ATCC 29591 / DSM 3403 / JCM 21819 / LMG 8368 / NBRC 15130 / NCIMB 12057 / USAM 9D)</name>
    <name type="common">Flexibacter canadensis</name>
    <dbReference type="NCBI Taxonomy" id="929556"/>
    <lineage>
        <taxon>Bacteria</taxon>
        <taxon>Pseudomonadati</taxon>
        <taxon>Bacteroidota</taxon>
        <taxon>Sphingobacteriia</taxon>
        <taxon>Sphingobacteriales</taxon>
        <taxon>Sphingobacteriaceae</taxon>
        <taxon>Solitalea</taxon>
    </lineage>
</organism>
<dbReference type="OrthoDB" id="1264254at2"/>
<evidence type="ECO:0000313" key="5">
    <source>
        <dbReference type="Proteomes" id="UP000007590"/>
    </source>
</evidence>
<evidence type="ECO:0000256" key="2">
    <source>
        <dbReference type="ARBA" id="ARBA00023136"/>
    </source>
</evidence>
<keyword evidence="4" id="KW-0675">Receptor</keyword>
<dbReference type="AlphaFoldDB" id="H8KY61"/>
<dbReference type="InterPro" id="IPR036942">
    <property type="entry name" value="Beta-barrel_TonB_sf"/>
</dbReference>